<organism evidence="8 9">
    <name type="scientific">Cordylochernes scorpioides</name>
    <dbReference type="NCBI Taxonomy" id="51811"/>
    <lineage>
        <taxon>Eukaryota</taxon>
        <taxon>Metazoa</taxon>
        <taxon>Ecdysozoa</taxon>
        <taxon>Arthropoda</taxon>
        <taxon>Chelicerata</taxon>
        <taxon>Arachnida</taxon>
        <taxon>Pseudoscorpiones</taxon>
        <taxon>Cheliferoidea</taxon>
        <taxon>Chernetidae</taxon>
        <taxon>Cordylochernes</taxon>
    </lineage>
</organism>
<keyword evidence="2" id="KW-0548">Nucleotidyltransferase</keyword>
<keyword evidence="1" id="KW-0808">Transferase</keyword>
<evidence type="ECO:0000256" key="3">
    <source>
        <dbReference type="ARBA" id="ARBA00022722"/>
    </source>
</evidence>
<evidence type="ECO:0000256" key="4">
    <source>
        <dbReference type="ARBA" id="ARBA00022759"/>
    </source>
</evidence>
<keyword evidence="9" id="KW-1185">Reference proteome</keyword>
<dbReference type="SUPFAM" id="SSF56672">
    <property type="entry name" value="DNA/RNA polymerases"/>
    <property type="match status" value="1"/>
</dbReference>
<keyword evidence="3" id="KW-0540">Nuclease</keyword>
<evidence type="ECO:0000259" key="7">
    <source>
        <dbReference type="Pfam" id="PF17917"/>
    </source>
</evidence>
<feature type="domain" description="Reverse transcriptase RNase H-like" evidence="7">
    <location>
        <begin position="53"/>
        <end position="155"/>
    </location>
</feature>
<reference evidence="8 9" key="1">
    <citation type="submission" date="2022-01" db="EMBL/GenBank/DDBJ databases">
        <title>A chromosomal length assembly of Cordylochernes scorpioides.</title>
        <authorList>
            <person name="Zeh D."/>
            <person name="Zeh J."/>
        </authorList>
    </citation>
    <scope>NUCLEOTIDE SEQUENCE [LARGE SCALE GENOMIC DNA]</scope>
    <source>
        <strain evidence="8">IN4F17</strain>
        <tissue evidence="8">Whole Body</tissue>
    </source>
</reference>
<dbReference type="PANTHER" id="PTHR37984:SF5">
    <property type="entry name" value="PROTEIN NYNRIN-LIKE"/>
    <property type="match status" value="1"/>
</dbReference>
<dbReference type="CDD" id="cd09274">
    <property type="entry name" value="RNase_HI_RT_Ty3"/>
    <property type="match status" value="1"/>
</dbReference>
<keyword evidence="5" id="KW-0378">Hydrolase</keyword>
<proteinExistence type="predicted"/>
<dbReference type="Proteomes" id="UP001235939">
    <property type="component" value="Chromosome 15"/>
</dbReference>
<dbReference type="Gene3D" id="3.30.70.270">
    <property type="match status" value="1"/>
</dbReference>
<evidence type="ECO:0000256" key="6">
    <source>
        <dbReference type="ARBA" id="ARBA00022918"/>
    </source>
</evidence>
<evidence type="ECO:0000256" key="1">
    <source>
        <dbReference type="ARBA" id="ARBA00022679"/>
    </source>
</evidence>
<protein>
    <submittedName>
        <fullName evidence="8">K02A2.6-like</fullName>
    </submittedName>
</protein>
<evidence type="ECO:0000256" key="5">
    <source>
        <dbReference type="ARBA" id="ARBA00022801"/>
    </source>
</evidence>
<evidence type="ECO:0000313" key="9">
    <source>
        <dbReference type="Proteomes" id="UP001235939"/>
    </source>
</evidence>
<name>A0ABY6LCH8_9ARAC</name>
<accession>A0ABY6LCH8</accession>
<dbReference type="InterPro" id="IPR050951">
    <property type="entry name" value="Retrovirus_Pol_polyprotein"/>
</dbReference>
<dbReference type="EMBL" id="CP092877">
    <property type="protein sequence ID" value="UYV77405.1"/>
    <property type="molecule type" value="Genomic_DNA"/>
</dbReference>
<gene>
    <name evidence="8" type="ORF">LAZ67_15000890</name>
</gene>
<keyword evidence="6" id="KW-0695">RNA-directed DNA polymerase</keyword>
<evidence type="ECO:0000256" key="2">
    <source>
        <dbReference type="ARBA" id="ARBA00022695"/>
    </source>
</evidence>
<dbReference type="InterPro" id="IPR041373">
    <property type="entry name" value="RT_RNaseH"/>
</dbReference>
<dbReference type="Pfam" id="PF17917">
    <property type="entry name" value="RT_RNaseH"/>
    <property type="match status" value="1"/>
</dbReference>
<sequence>MIRKIIRDFAKIADPLIKLTRKDVPFIWIKPHEEAFRTLKLSLIQPPILSHFDPDAPTNIHTDASNIGVGATLVQNIGEEKVISYLSRALSNPEKKYSTTVKECLAVVWSMTKLRPYLYGRHFKVITDHHTLCSLKNLKDPTGRLARWAMKIQEYDFDDICKSRKKDLDADGLSRRPLPQIDWEEDIFLIR</sequence>
<dbReference type="InterPro" id="IPR043502">
    <property type="entry name" value="DNA/RNA_pol_sf"/>
</dbReference>
<keyword evidence="4" id="KW-0255">Endonuclease</keyword>
<dbReference type="PANTHER" id="PTHR37984">
    <property type="entry name" value="PROTEIN CBG26694"/>
    <property type="match status" value="1"/>
</dbReference>
<dbReference type="InterPro" id="IPR043128">
    <property type="entry name" value="Rev_trsase/Diguanyl_cyclase"/>
</dbReference>
<evidence type="ECO:0000313" key="8">
    <source>
        <dbReference type="EMBL" id="UYV77405.1"/>
    </source>
</evidence>